<feature type="compositionally biased region" description="Basic residues" evidence="1">
    <location>
        <begin position="78"/>
        <end position="94"/>
    </location>
</feature>
<protein>
    <recommendedName>
        <fullName evidence="3">Polyprotein</fullName>
    </recommendedName>
</protein>
<dbReference type="Pfam" id="PF14223">
    <property type="entry name" value="Retrotran_gag_2"/>
    <property type="match status" value="1"/>
</dbReference>
<comment type="caution">
    <text evidence="2">The sequence shown here is derived from an EMBL/GenBank/DDBJ whole genome shotgun (WGS) entry which is preliminary data.</text>
</comment>
<dbReference type="AlphaFoldDB" id="A0AAW2X5V8"/>
<evidence type="ECO:0008006" key="3">
    <source>
        <dbReference type="Google" id="ProtNLM"/>
    </source>
</evidence>
<accession>A0AAW2X5V8</accession>
<evidence type="ECO:0000313" key="2">
    <source>
        <dbReference type="EMBL" id="KAL0449407.1"/>
    </source>
</evidence>
<reference evidence="2" key="2">
    <citation type="journal article" date="2024" name="Plant">
        <title>Genomic evolution and insights into agronomic trait innovations of Sesamum species.</title>
        <authorList>
            <person name="Miao H."/>
            <person name="Wang L."/>
            <person name="Qu L."/>
            <person name="Liu H."/>
            <person name="Sun Y."/>
            <person name="Le M."/>
            <person name="Wang Q."/>
            <person name="Wei S."/>
            <person name="Zheng Y."/>
            <person name="Lin W."/>
            <person name="Duan Y."/>
            <person name="Cao H."/>
            <person name="Xiong S."/>
            <person name="Wang X."/>
            <person name="Wei L."/>
            <person name="Li C."/>
            <person name="Ma Q."/>
            <person name="Ju M."/>
            <person name="Zhao R."/>
            <person name="Li G."/>
            <person name="Mu C."/>
            <person name="Tian Q."/>
            <person name="Mei H."/>
            <person name="Zhang T."/>
            <person name="Gao T."/>
            <person name="Zhang H."/>
        </authorList>
    </citation>
    <scope>NUCLEOTIDE SEQUENCE</scope>
    <source>
        <strain evidence="2">KEN1</strain>
    </source>
</reference>
<evidence type="ECO:0000256" key="1">
    <source>
        <dbReference type="SAM" id="MobiDB-lite"/>
    </source>
</evidence>
<gene>
    <name evidence="2" type="ORF">Slati_1497100</name>
</gene>
<organism evidence="2">
    <name type="scientific">Sesamum latifolium</name>
    <dbReference type="NCBI Taxonomy" id="2727402"/>
    <lineage>
        <taxon>Eukaryota</taxon>
        <taxon>Viridiplantae</taxon>
        <taxon>Streptophyta</taxon>
        <taxon>Embryophyta</taxon>
        <taxon>Tracheophyta</taxon>
        <taxon>Spermatophyta</taxon>
        <taxon>Magnoliopsida</taxon>
        <taxon>eudicotyledons</taxon>
        <taxon>Gunneridae</taxon>
        <taxon>Pentapetalae</taxon>
        <taxon>asterids</taxon>
        <taxon>lamiids</taxon>
        <taxon>Lamiales</taxon>
        <taxon>Pedaliaceae</taxon>
        <taxon>Sesamum</taxon>
    </lineage>
</organism>
<dbReference type="EMBL" id="JACGWN010000005">
    <property type="protein sequence ID" value="KAL0449407.1"/>
    <property type="molecule type" value="Genomic_DNA"/>
</dbReference>
<name>A0AAW2X5V8_9LAMI</name>
<feature type="region of interest" description="Disordered" evidence="1">
    <location>
        <begin position="66"/>
        <end position="99"/>
    </location>
</feature>
<sequence length="118" mass="13848">MTDLMNMDETFKDEYLAVMLLGSLPEEFEVLKTTLLNRKDVVSLREVCAAMYSHVLRKKDRQGNTYGDTKALVVRNRSQNRSKGKKGRSKSKYRPSKDEYAFCREKRPLEERLPEVKR</sequence>
<reference evidence="2" key="1">
    <citation type="submission" date="2020-06" db="EMBL/GenBank/DDBJ databases">
        <authorList>
            <person name="Li T."/>
            <person name="Hu X."/>
            <person name="Zhang T."/>
            <person name="Song X."/>
            <person name="Zhang H."/>
            <person name="Dai N."/>
            <person name="Sheng W."/>
            <person name="Hou X."/>
            <person name="Wei L."/>
        </authorList>
    </citation>
    <scope>NUCLEOTIDE SEQUENCE</scope>
    <source>
        <strain evidence="2">KEN1</strain>
        <tissue evidence="2">Leaf</tissue>
    </source>
</reference>
<proteinExistence type="predicted"/>